<evidence type="ECO:0000256" key="3">
    <source>
        <dbReference type="ARBA" id="ARBA00038350"/>
    </source>
</evidence>
<dbReference type="SUPFAM" id="SSF52507">
    <property type="entry name" value="Homo-oligomeric flavin-containing Cys decarboxylases, HFCD"/>
    <property type="match status" value="1"/>
</dbReference>
<feature type="domain" description="HTH CENPB-type" evidence="5">
    <location>
        <begin position="80"/>
        <end position="151"/>
    </location>
</feature>
<dbReference type="InterPro" id="IPR003382">
    <property type="entry name" value="Flavoprotein"/>
</dbReference>
<reference evidence="6" key="2">
    <citation type="submission" date="2011-02" db="EMBL/GenBank/DDBJ databases">
        <authorList>
            <person name="MacLean D."/>
        </authorList>
    </citation>
    <scope>NUCLEOTIDE SEQUENCE</scope>
</reference>
<sequence length="387" mass="43677">MGKDFAQPRASKRVRKSIAEKLEIINFVEDKNTHSTASTRFNLSRAAVTRIMKEKDLIRQEATTKKKSLKVLRQRSHLSIIDDRMNDWHVQVDVSCPGIKLTGEMLKTKAIQLRDLLVEELRNDLPEQTLRALRGFKASNGWLSRYLFRRKLGESDSSAGNTKMKASEPIVRPVIAIRRPRILLAASGSVATVKIPEIIVRLHGFADVTVVLTQSTKFFFHRAKNYNPSIWMQLLELTKFSTDVLTDKPAVTIHQDENEWESWNEVGDPVLHIELKDWADLILLAPLSANTLAKVAHGMADNLLTCITRAWPVTKPFLIAPAMNTDMWDHPFTSRQLRVLTEELHCVLISPVRKKLACGVFGNGGLAAADELISATKKHLTYNECSL</sequence>
<dbReference type="HOGENOM" id="CLU_714581_0_0_1"/>
<dbReference type="GO" id="GO:0004633">
    <property type="term" value="F:phosphopantothenoylcysteine decarboxylase activity"/>
    <property type="evidence" value="ECO:0007669"/>
    <property type="project" value="TreeGrafter"/>
</dbReference>
<organism evidence="6">
    <name type="scientific">Albugo laibachii Nc14</name>
    <dbReference type="NCBI Taxonomy" id="890382"/>
    <lineage>
        <taxon>Eukaryota</taxon>
        <taxon>Sar</taxon>
        <taxon>Stramenopiles</taxon>
        <taxon>Oomycota</taxon>
        <taxon>Peronosporomycetes</taxon>
        <taxon>Albuginales</taxon>
        <taxon>Albuginaceae</taxon>
        <taxon>Albugo</taxon>
    </lineage>
</organism>
<dbReference type="InterPro" id="IPR036551">
    <property type="entry name" value="Flavin_trans-like"/>
</dbReference>
<proteinExistence type="inferred from homology"/>
<dbReference type="EMBL" id="FR824319">
    <property type="protein sequence ID" value="CCA25083.1"/>
    <property type="molecule type" value="Genomic_DNA"/>
</dbReference>
<gene>
    <name evidence="6" type="primary">AlNc14C274G10013</name>
    <name evidence="6" type="ORF">ALNC14_112270</name>
</gene>
<dbReference type="InterPro" id="IPR009057">
    <property type="entry name" value="Homeodomain-like_sf"/>
</dbReference>
<evidence type="ECO:0000259" key="5">
    <source>
        <dbReference type="Pfam" id="PF03221"/>
    </source>
</evidence>
<dbReference type="AlphaFoldDB" id="F0WUK2"/>
<dbReference type="Gene3D" id="3.40.50.1950">
    <property type="entry name" value="Flavin prenyltransferase-like"/>
    <property type="match status" value="1"/>
</dbReference>
<keyword evidence="2" id="KW-0238">DNA-binding</keyword>
<comment type="similarity">
    <text evidence="3">Belongs to the HFCD (homooligomeric flavin containing Cys decarboxylase) superfamily.</text>
</comment>
<dbReference type="PANTHER" id="PTHR14359">
    <property type="entry name" value="HOMO-OLIGOMERIC FLAVIN CONTAINING CYS DECARBOXYLASE FAMILY"/>
    <property type="match status" value="1"/>
</dbReference>
<feature type="domain" description="Flavoprotein" evidence="4">
    <location>
        <begin position="181"/>
        <end position="340"/>
    </location>
</feature>
<name>F0WUK2_9STRA</name>
<evidence type="ECO:0000313" key="6">
    <source>
        <dbReference type="EMBL" id="CCA25083.1"/>
    </source>
</evidence>
<dbReference type="Pfam" id="PF03221">
    <property type="entry name" value="HTH_Tnp_Tc5"/>
    <property type="match status" value="1"/>
</dbReference>
<dbReference type="Gene3D" id="1.10.10.60">
    <property type="entry name" value="Homeodomain-like"/>
    <property type="match status" value="2"/>
</dbReference>
<dbReference type="GO" id="GO:0015937">
    <property type="term" value="P:coenzyme A biosynthetic process"/>
    <property type="evidence" value="ECO:0007669"/>
    <property type="project" value="UniProtKB-KW"/>
</dbReference>
<dbReference type="PANTHER" id="PTHR14359:SF6">
    <property type="entry name" value="PHOSPHOPANTOTHENOYLCYSTEINE DECARBOXYLASE"/>
    <property type="match status" value="1"/>
</dbReference>
<dbReference type="GO" id="GO:0071513">
    <property type="term" value="C:phosphopantothenoylcysteine decarboxylase complex"/>
    <property type="evidence" value="ECO:0007669"/>
    <property type="project" value="TreeGrafter"/>
</dbReference>
<evidence type="ECO:0000256" key="2">
    <source>
        <dbReference type="ARBA" id="ARBA00023125"/>
    </source>
</evidence>
<dbReference type="Pfam" id="PF02441">
    <property type="entry name" value="Flavoprotein"/>
    <property type="match status" value="1"/>
</dbReference>
<dbReference type="GO" id="GO:0003677">
    <property type="term" value="F:DNA binding"/>
    <property type="evidence" value="ECO:0007669"/>
    <property type="project" value="UniProtKB-KW"/>
</dbReference>
<dbReference type="GO" id="GO:0010181">
    <property type="term" value="F:FMN binding"/>
    <property type="evidence" value="ECO:0007669"/>
    <property type="project" value="TreeGrafter"/>
</dbReference>
<keyword evidence="1" id="KW-0173">Coenzyme A biosynthesis</keyword>
<dbReference type="SUPFAM" id="SSF46689">
    <property type="entry name" value="Homeodomain-like"/>
    <property type="match status" value="1"/>
</dbReference>
<evidence type="ECO:0000256" key="1">
    <source>
        <dbReference type="ARBA" id="ARBA00022993"/>
    </source>
</evidence>
<reference evidence="6" key="1">
    <citation type="journal article" date="2011" name="PLoS Biol.">
        <title>Gene gain and loss during evolution of obligate parasitism in the white rust pathogen of Arabidopsis thaliana.</title>
        <authorList>
            <person name="Kemen E."/>
            <person name="Gardiner A."/>
            <person name="Schultz-Larsen T."/>
            <person name="Kemen A.C."/>
            <person name="Balmuth A.L."/>
            <person name="Robert-Seilaniantz A."/>
            <person name="Bailey K."/>
            <person name="Holub E."/>
            <person name="Studholme D.J."/>
            <person name="Maclean D."/>
            <person name="Jones J.D."/>
        </authorList>
    </citation>
    <scope>NUCLEOTIDE SEQUENCE</scope>
</reference>
<accession>F0WUK2</accession>
<dbReference type="InterPro" id="IPR006600">
    <property type="entry name" value="HTH_CenpB_DNA-bd_dom"/>
</dbReference>
<evidence type="ECO:0000259" key="4">
    <source>
        <dbReference type="Pfam" id="PF02441"/>
    </source>
</evidence>
<protein>
    <submittedName>
        <fullName evidence="6">Phosphopantothenoylcysteine decarboxylase putative</fullName>
    </submittedName>
</protein>